<reference evidence="1 2" key="1">
    <citation type="submission" date="2018-02" db="EMBL/GenBank/DDBJ databases">
        <title>Draft genome of wild Prunus yedoensis var. nudiflora.</title>
        <authorList>
            <person name="Baek S."/>
            <person name="Kim J.-H."/>
            <person name="Choi K."/>
            <person name="Kim G.-B."/>
            <person name="Cho A."/>
            <person name="Jang H."/>
            <person name="Shin C.-H."/>
            <person name="Yu H.-J."/>
            <person name="Mun J.-H."/>
        </authorList>
    </citation>
    <scope>NUCLEOTIDE SEQUENCE [LARGE SCALE GENOMIC DNA]</scope>
    <source>
        <strain evidence="2">cv. Jeju island</strain>
        <tissue evidence="1">Leaf</tissue>
    </source>
</reference>
<dbReference type="AlphaFoldDB" id="A0A314U7E1"/>
<evidence type="ECO:0000313" key="1">
    <source>
        <dbReference type="EMBL" id="PQM33160.1"/>
    </source>
</evidence>
<name>A0A314U7E1_PRUYE</name>
<evidence type="ECO:0000313" key="2">
    <source>
        <dbReference type="Proteomes" id="UP000250321"/>
    </source>
</evidence>
<comment type="caution">
    <text evidence="1">The sequence shown here is derived from an EMBL/GenBank/DDBJ whole genome shotgun (WGS) entry which is preliminary data.</text>
</comment>
<dbReference type="EMBL" id="PJQY01003964">
    <property type="protein sequence ID" value="PQM33160.1"/>
    <property type="molecule type" value="Genomic_DNA"/>
</dbReference>
<dbReference type="Proteomes" id="UP000250321">
    <property type="component" value="Unassembled WGS sequence"/>
</dbReference>
<keyword evidence="2" id="KW-1185">Reference proteome</keyword>
<gene>
    <name evidence="1" type="ORF">Pyn_30255</name>
</gene>
<protein>
    <submittedName>
        <fullName evidence="1">Uncharacterized protein</fullName>
    </submittedName>
</protein>
<organism evidence="1 2">
    <name type="scientific">Prunus yedoensis var. nudiflora</name>
    <dbReference type="NCBI Taxonomy" id="2094558"/>
    <lineage>
        <taxon>Eukaryota</taxon>
        <taxon>Viridiplantae</taxon>
        <taxon>Streptophyta</taxon>
        <taxon>Embryophyta</taxon>
        <taxon>Tracheophyta</taxon>
        <taxon>Spermatophyta</taxon>
        <taxon>Magnoliopsida</taxon>
        <taxon>eudicotyledons</taxon>
        <taxon>Gunneridae</taxon>
        <taxon>Pentapetalae</taxon>
        <taxon>rosids</taxon>
        <taxon>fabids</taxon>
        <taxon>Rosales</taxon>
        <taxon>Rosaceae</taxon>
        <taxon>Amygdaloideae</taxon>
        <taxon>Amygdaleae</taxon>
        <taxon>Prunus</taxon>
    </lineage>
</organism>
<sequence>MPKGTGCRRCQACVSQSDVARHKGSEGIMVSNTQSLHKTCVSQGKLPEHETW</sequence>
<accession>A0A314U7E1</accession>
<proteinExistence type="predicted"/>